<dbReference type="Proteomes" id="UP001165083">
    <property type="component" value="Unassembled WGS sequence"/>
</dbReference>
<proteinExistence type="predicted"/>
<keyword evidence="5" id="KW-0378">Hydrolase</keyword>
<keyword evidence="4" id="KW-0255">Endonuclease</keyword>
<dbReference type="GO" id="GO:0004519">
    <property type="term" value="F:endonuclease activity"/>
    <property type="evidence" value="ECO:0007669"/>
    <property type="project" value="UniProtKB-KW"/>
</dbReference>
<dbReference type="OrthoDB" id="123026at2759"/>
<dbReference type="GO" id="GO:0003964">
    <property type="term" value="F:RNA-directed DNA polymerase activity"/>
    <property type="evidence" value="ECO:0007669"/>
    <property type="project" value="UniProtKB-KW"/>
</dbReference>
<evidence type="ECO:0000256" key="1">
    <source>
        <dbReference type="ARBA" id="ARBA00022679"/>
    </source>
</evidence>
<organism evidence="8 9">
    <name type="scientific">Phytophthora lilii</name>
    <dbReference type="NCBI Taxonomy" id="2077276"/>
    <lineage>
        <taxon>Eukaryota</taxon>
        <taxon>Sar</taxon>
        <taxon>Stramenopiles</taxon>
        <taxon>Oomycota</taxon>
        <taxon>Peronosporomycetes</taxon>
        <taxon>Peronosporales</taxon>
        <taxon>Peronosporaceae</taxon>
        <taxon>Phytophthora</taxon>
    </lineage>
</organism>
<evidence type="ECO:0000313" key="8">
    <source>
        <dbReference type="EMBL" id="GMF65873.1"/>
    </source>
</evidence>
<dbReference type="AlphaFoldDB" id="A0A9W6YKR6"/>
<protein>
    <submittedName>
        <fullName evidence="8">Unnamed protein product</fullName>
    </submittedName>
</protein>
<keyword evidence="6" id="KW-0695">RNA-directed DNA polymerase</keyword>
<keyword evidence="2" id="KW-0548">Nucleotidyltransferase</keyword>
<comment type="caution">
    <text evidence="8">The sequence shown here is derived from an EMBL/GenBank/DDBJ whole genome shotgun (WGS) entry which is preliminary data.</text>
</comment>
<keyword evidence="9" id="KW-1185">Reference proteome</keyword>
<feature type="domain" description="Reverse transcriptase RNase H-like" evidence="7">
    <location>
        <begin position="7"/>
        <end position="77"/>
    </location>
</feature>
<gene>
    <name evidence="8" type="ORF">Plil01_001846300</name>
</gene>
<accession>A0A9W6YKR6</accession>
<keyword evidence="3" id="KW-0540">Nuclease</keyword>
<keyword evidence="1" id="KW-0808">Transferase</keyword>
<evidence type="ECO:0000256" key="3">
    <source>
        <dbReference type="ARBA" id="ARBA00022722"/>
    </source>
</evidence>
<evidence type="ECO:0000313" key="9">
    <source>
        <dbReference type="Proteomes" id="UP001165083"/>
    </source>
</evidence>
<reference evidence="8" key="1">
    <citation type="submission" date="2023-04" db="EMBL/GenBank/DDBJ databases">
        <title>Phytophthora lilii NBRC 32176.</title>
        <authorList>
            <person name="Ichikawa N."/>
            <person name="Sato H."/>
            <person name="Tonouchi N."/>
        </authorList>
    </citation>
    <scope>NUCLEOTIDE SEQUENCE</scope>
    <source>
        <strain evidence="8">NBRC 32176</strain>
    </source>
</reference>
<dbReference type="EMBL" id="BSXW01012511">
    <property type="protein sequence ID" value="GMF65873.1"/>
    <property type="molecule type" value="Genomic_DNA"/>
</dbReference>
<evidence type="ECO:0000256" key="5">
    <source>
        <dbReference type="ARBA" id="ARBA00022801"/>
    </source>
</evidence>
<name>A0A9W6YKR6_9STRA</name>
<dbReference type="Pfam" id="PF17917">
    <property type="entry name" value="RT_RNaseH"/>
    <property type="match status" value="1"/>
</dbReference>
<dbReference type="GO" id="GO:0016787">
    <property type="term" value="F:hydrolase activity"/>
    <property type="evidence" value="ECO:0007669"/>
    <property type="project" value="UniProtKB-KW"/>
</dbReference>
<dbReference type="InterPro" id="IPR041373">
    <property type="entry name" value="RT_RNaseH"/>
</dbReference>
<evidence type="ECO:0000256" key="2">
    <source>
        <dbReference type="ARBA" id="ARBA00022695"/>
    </source>
</evidence>
<sequence>MFVCRRGTFTKSQINWSVVRKEGYPIARACGDLEYLLDREKGFDIYCDHSNLIQIFAPGREVKQHVKGKLQRWALRITGCRYTIEHIAGEHNLWADIVSRWGQQPAEPTMISTATVHHVTTRSESAVSQLRPLEDEAFKWPTMSEIKAV</sequence>
<evidence type="ECO:0000256" key="6">
    <source>
        <dbReference type="ARBA" id="ARBA00022918"/>
    </source>
</evidence>
<evidence type="ECO:0000259" key="7">
    <source>
        <dbReference type="Pfam" id="PF17917"/>
    </source>
</evidence>
<evidence type="ECO:0000256" key="4">
    <source>
        <dbReference type="ARBA" id="ARBA00022759"/>
    </source>
</evidence>